<evidence type="ECO:0000313" key="3">
    <source>
        <dbReference type="Proteomes" id="UP001177670"/>
    </source>
</evidence>
<dbReference type="EMBL" id="JAHYIQ010000001">
    <property type="protein sequence ID" value="KAK1136515.1"/>
    <property type="molecule type" value="Genomic_DNA"/>
</dbReference>
<gene>
    <name evidence="2" type="ORF">K0M31_001065</name>
</gene>
<feature type="region of interest" description="Disordered" evidence="1">
    <location>
        <begin position="26"/>
        <end position="58"/>
    </location>
</feature>
<dbReference type="Proteomes" id="UP001177670">
    <property type="component" value="Unassembled WGS sequence"/>
</dbReference>
<name>A0AA40GF00_9HYME</name>
<dbReference type="AlphaFoldDB" id="A0AA40GF00"/>
<organism evidence="2 3">
    <name type="scientific">Melipona bicolor</name>
    <dbReference type="NCBI Taxonomy" id="60889"/>
    <lineage>
        <taxon>Eukaryota</taxon>
        <taxon>Metazoa</taxon>
        <taxon>Ecdysozoa</taxon>
        <taxon>Arthropoda</taxon>
        <taxon>Hexapoda</taxon>
        <taxon>Insecta</taxon>
        <taxon>Pterygota</taxon>
        <taxon>Neoptera</taxon>
        <taxon>Endopterygota</taxon>
        <taxon>Hymenoptera</taxon>
        <taxon>Apocrita</taxon>
        <taxon>Aculeata</taxon>
        <taxon>Apoidea</taxon>
        <taxon>Anthophila</taxon>
        <taxon>Apidae</taxon>
        <taxon>Melipona</taxon>
    </lineage>
</organism>
<protein>
    <submittedName>
        <fullName evidence="2">Uncharacterized protein</fullName>
    </submittedName>
</protein>
<accession>A0AA40GF00</accession>
<evidence type="ECO:0000313" key="2">
    <source>
        <dbReference type="EMBL" id="KAK1136515.1"/>
    </source>
</evidence>
<feature type="compositionally biased region" description="Basic residues" evidence="1">
    <location>
        <begin position="38"/>
        <end position="47"/>
    </location>
</feature>
<comment type="caution">
    <text evidence="2">The sequence shown here is derived from an EMBL/GenBank/DDBJ whole genome shotgun (WGS) entry which is preliminary data.</text>
</comment>
<proteinExistence type="predicted"/>
<reference evidence="2" key="1">
    <citation type="submission" date="2021-10" db="EMBL/GenBank/DDBJ databases">
        <title>Melipona bicolor Genome sequencing and assembly.</title>
        <authorList>
            <person name="Araujo N.S."/>
            <person name="Arias M.C."/>
        </authorList>
    </citation>
    <scope>NUCLEOTIDE SEQUENCE</scope>
    <source>
        <strain evidence="2">USP_2M_L1-L4_2017</strain>
        <tissue evidence="2">Whole body</tissue>
    </source>
</reference>
<evidence type="ECO:0000256" key="1">
    <source>
        <dbReference type="SAM" id="MobiDB-lite"/>
    </source>
</evidence>
<keyword evidence="3" id="KW-1185">Reference proteome</keyword>
<sequence>MKRLKRQHLRKLEHWKVTKSTLLKNSNRRELECQSARMLKKQRKTKNRNRETRKLEYR</sequence>
<feature type="compositionally biased region" description="Basic and acidic residues" evidence="1">
    <location>
        <begin position="48"/>
        <end position="58"/>
    </location>
</feature>